<accession>A0ABQ1TW93</accession>
<dbReference type="Proteomes" id="UP000655016">
    <property type="component" value="Unassembled WGS sequence"/>
</dbReference>
<evidence type="ECO:0000313" key="2">
    <source>
        <dbReference type="Proteomes" id="UP000655016"/>
    </source>
</evidence>
<comment type="caution">
    <text evidence="1">The sequence shown here is derived from an EMBL/GenBank/DDBJ whole genome shotgun (WGS) entry which is preliminary data.</text>
</comment>
<protein>
    <submittedName>
        <fullName evidence="1">Uncharacterized protein</fullName>
    </submittedName>
</protein>
<evidence type="ECO:0000313" key="1">
    <source>
        <dbReference type="EMBL" id="GGF03594.1"/>
    </source>
</evidence>
<reference evidence="2" key="1">
    <citation type="journal article" date="2019" name="Int. J. Syst. Evol. Microbiol.">
        <title>The Global Catalogue of Microorganisms (GCM) 10K type strain sequencing project: providing services to taxonomists for standard genome sequencing and annotation.</title>
        <authorList>
            <consortium name="The Broad Institute Genomics Platform"/>
            <consortium name="The Broad Institute Genome Sequencing Center for Infectious Disease"/>
            <person name="Wu L."/>
            <person name="Ma J."/>
        </authorList>
    </citation>
    <scope>NUCLEOTIDE SEQUENCE [LARGE SCALE GENOMIC DNA]</scope>
    <source>
        <strain evidence="2">CGMCC 1.16060</strain>
    </source>
</reference>
<proteinExistence type="predicted"/>
<organism evidence="1 2">
    <name type="scientific">Flavobacterium limi</name>
    <dbReference type="NCBI Taxonomy" id="2045105"/>
    <lineage>
        <taxon>Bacteria</taxon>
        <taxon>Pseudomonadati</taxon>
        <taxon>Bacteroidota</taxon>
        <taxon>Flavobacteriia</taxon>
        <taxon>Flavobacteriales</taxon>
        <taxon>Flavobacteriaceae</taxon>
        <taxon>Flavobacterium</taxon>
    </lineage>
</organism>
<gene>
    <name evidence="1" type="ORF">GCM10011518_10900</name>
</gene>
<sequence length="81" mass="9481">MDYEGFTQILKRFKQMCADNKLSLFLISQSHRNAKFYSHFCHPEGRVISVSSSAKIENIVYESLVQFQIDKQKIKILLNLL</sequence>
<name>A0ABQ1TW93_9FLAO</name>
<keyword evidence="2" id="KW-1185">Reference proteome</keyword>
<dbReference type="EMBL" id="BMKP01000002">
    <property type="protein sequence ID" value="GGF03594.1"/>
    <property type="molecule type" value="Genomic_DNA"/>
</dbReference>